<feature type="domain" description="Nuclear pore complex protein NUP96 C-terminal" evidence="10">
    <location>
        <begin position="1443"/>
        <end position="1764"/>
    </location>
</feature>
<sequence length="1945" mass="219443">MIQPATSFLLDALKDNRPEQGPLQTRLLEMNLVHAPQVADAILGNEMFTHYDRPRIANLCEKAGLLQRALEHYEDLADIKRAIVHTAALQPEWLVNYFSNLTTEQSMACMQEMLQGLYYYLGSVVNISEDPEVHFKYIQAATRTGQIREVERICRESNHYNPEKVKNFLKEAKLSDQLPLIIVCDRFDFVHDLVLYLYQNGLTKFIEVYVQRVNSVRTPQVVGGLLDVDCDEGTIKSLLASVTGNFPIDELVHEVEERNRLKLILPWLEARVQAGSQDTAVFNAIAKIYIDSNNNPEAFLKDNNLYDPMVVGKFCEKRDPYLAYIAYAKGFCDDELISITNENSMFKQQARYLVKRRQPDLWAQVLAGGNLHRRQLIDQIVATALPECTDPDDVSITVKAFIQADLPIELIELLEKIIIEPSPFSDNRNLQNLLLLTAIRADKGKVVGYINKLQNYDSNEIAKIATEHGLYEEALTIYKKYEQHALAINVLVEHIVSIDRGLDFANKVNKPEVWSRLAKAQLDGLRIKDAIDSYIKAEDPSNFMEVIEISTRAGKQDDLVRFLQMARKSLREPKIDTELAYAYAKTDRLHDMEDFLGMTNVADILEVGEKCFNDELYQAAKLLFASISNWARLATTLIYLGENQAAVDSARKAGNTQVWKQVHAACIEKSDFTLAEICGLNIIVHAEELSAIVQLYERRGHFEEVIALLKAGLGLERAHMGIFTEMAILLSKYQPAKLMEHLKVYVSRINIPKVLKAAEKAHLWPELVFLYIKYDEFDNAAVAMIERSADAWEHNQFKDVIVRAANVEIYYRALSFYLEEQPNLLTDLLTVMIPRINHARVVRMFRKQDHLPLIRQYLTAVQHLNLEDVNDAYNDLLIEEEDYKSLRDSIDNFDNFNTIALAQRLRESPLLEFRRLAAHLYKKNSRWDESMALSKQDRLYKDAMITASVSASTEVAEELLSYFVDIGNKECFSALLYICFDLLRSDVVEELSWQHGLNDFYMPYKIQVQRSLVTKLAQLEKEVKERSKKDVQKEQAEAEQPIINPGLMITNGPTGFVGQATSYERHDAFTERKAVGFRLFRRMARFRAYTSDSDSSSDEEPLSDDGKIPEEVPEPPEEDSDDESSSSTSSDLREEELVTRPRPRNGLVEDENGDIQYVHEVSRPRADPTLIPWAQHLGVDAQKMHVMQTSLFRVPEEAAAMRAAEKSAYASLQVPQPLSRKHSRDSDGDGLRFESKERASFAHDIEPPYRPSRKYARVESSESAVSGNEAALVDAGLAFGRSFRVGWGPDGTLVHPGSLCAPSTSIKTSANSSIIWKTKVPISESSDLSVKLLQHQLSHSPIDFDDDDIPFANPSSAHLHFSSFTALFLPTDHSFEASLFRLGSALFDSLNLRLGESVTPDIRARITALRRKAALSAWLEDAVAPSVDADIRANPAAGPAALAFMHLTGNQVSRASEVAMDGGYLKLATLISQAGGDFEFRKDLKDQLEIWREQRIDMHIDESVRKVYALLAGIVDSVVEGSKGGGQDRCPDVDIAADLDWKRVFGLHLWFSGLVDAPISQIFEAYNRLIKESPSTRKIAGPIPWYEETSTASKWRWKLPSPPVAPDALFSLIRLHAEPSCSLSHVLTPLSFGPSPLDSSLPWHLYIILSRCMRVRDFADRGDPGTRRKSPSSSHDDPDENGVEGHSPTADLLTSGYAFQLEEQGMLQEAVFVLLHLEGSTGREKAIKDLLARCAARMDEWSTRGIVGSMRVPMAWVQEAKAIHALDCNEVFEAYELYLSAGLYNAAHDIAVLKLAPDAVIRNDLTLLTSLFNRFNGRPVDGWHVRGKAFLDYAHIVTRLPELEEELGQEQELDTVSTLEEETDELTRTASKLIGILPDALRDRSDSRHNAALAYMIRVLVKMVDKYRPFTLAEVQPTHVDEAVKLQHIQSSVYARFLKSIDHSA</sequence>
<feature type="repeat" description="CHCR" evidence="8">
    <location>
        <begin position="680"/>
        <end position="826"/>
    </location>
</feature>
<keyword evidence="7" id="KW-0968">Cytoplasmic vesicle</keyword>
<dbReference type="FunFam" id="1.25.40.10:FF:000002">
    <property type="entry name" value="Clathrin heavy chain"/>
    <property type="match status" value="1"/>
</dbReference>
<dbReference type="Gene3D" id="1.25.40.10">
    <property type="entry name" value="Tetratricopeptide repeat domain"/>
    <property type="match status" value="3"/>
</dbReference>
<dbReference type="FunFam" id="1.25.40.10:FF:000005">
    <property type="entry name" value="Clathrin heavy chain"/>
    <property type="match status" value="1"/>
</dbReference>
<evidence type="ECO:0000256" key="9">
    <source>
        <dbReference type="SAM" id="MobiDB-lite"/>
    </source>
</evidence>
<dbReference type="GO" id="GO:0006886">
    <property type="term" value="P:intracellular protein transport"/>
    <property type="evidence" value="ECO:0007669"/>
    <property type="project" value="UniProtKB-UniRule"/>
</dbReference>
<dbReference type="GO" id="GO:0030479">
    <property type="term" value="C:actin cortical patch"/>
    <property type="evidence" value="ECO:0007669"/>
    <property type="project" value="TreeGrafter"/>
</dbReference>
<gene>
    <name evidence="11" type="ORF">MVEN_01016800</name>
</gene>
<keyword evidence="12" id="KW-1185">Reference proteome</keyword>
<dbReference type="GO" id="GO:0006895">
    <property type="term" value="P:Golgi to endosome transport"/>
    <property type="evidence" value="ECO:0007669"/>
    <property type="project" value="TreeGrafter"/>
</dbReference>
<proteinExistence type="inferred from homology"/>
<dbReference type="PROSITE" id="PS50236">
    <property type="entry name" value="CHCR"/>
    <property type="match status" value="7"/>
</dbReference>
<dbReference type="InterPro" id="IPR011990">
    <property type="entry name" value="TPR-like_helical_dom_sf"/>
</dbReference>
<dbReference type="GO" id="GO:0005829">
    <property type="term" value="C:cytosol"/>
    <property type="evidence" value="ECO:0007669"/>
    <property type="project" value="GOC"/>
</dbReference>
<reference evidence="11" key="1">
    <citation type="submission" date="2020-05" db="EMBL/GenBank/DDBJ databases">
        <title>Mycena genomes resolve the evolution of fungal bioluminescence.</title>
        <authorList>
            <person name="Tsai I.J."/>
        </authorList>
    </citation>
    <scope>NUCLEOTIDE SEQUENCE</scope>
    <source>
        <strain evidence="11">CCC161011</strain>
    </source>
</reference>
<feature type="repeat" description="CHCR" evidence="8">
    <location>
        <begin position="239"/>
        <end position="378"/>
    </location>
</feature>
<feature type="repeat" description="CHCR" evidence="8">
    <location>
        <begin position="534"/>
        <end position="675"/>
    </location>
</feature>
<feature type="region of interest" description="Disordered" evidence="9">
    <location>
        <begin position="1089"/>
        <end position="1153"/>
    </location>
</feature>
<comment type="caution">
    <text evidence="11">The sequence shown here is derived from an EMBL/GenBank/DDBJ whole genome shotgun (WGS) entry which is preliminary data.</text>
</comment>
<dbReference type="SMART" id="SM00299">
    <property type="entry name" value="CLH"/>
    <property type="match status" value="7"/>
</dbReference>
<evidence type="ECO:0000313" key="12">
    <source>
        <dbReference type="Proteomes" id="UP000620124"/>
    </source>
</evidence>
<evidence type="ECO:0000256" key="8">
    <source>
        <dbReference type="PROSITE-ProRule" id="PRU01006"/>
    </source>
</evidence>
<dbReference type="Pfam" id="PF12110">
    <property type="entry name" value="Nup96"/>
    <property type="match status" value="1"/>
</dbReference>
<feature type="repeat" description="CHCR" evidence="8">
    <location>
        <begin position="1"/>
        <end position="81"/>
    </location>
</feature>
<dbReference type="FunFam" id="1.25.40.10:FF:000001">
    <property type="entry name" value="Clathrin heavy chain"/>
    <property type="match status" value="1"/>
</dbReference>
<evidence type="ECO:0000256" key="3">
    <source>
        <dbReference type="ARBA" id="ARBA00009535"/>
    </source>
</evidence>
<dbReference type="PANTHER" id="PTHR10292">
    <property type="entry name" value="CLATHRIN HEAVY CHAIN RELATED"/>
    <property type="match status" value="1"/>
</dbReference>
<feature type="repeat" description="CHCR" evidence="8">
    <location>
        <begin position="82"/>
        <end position="234"/>
    </location>
</feature>
<dbReference type="GO" id="GO:0006898">
    <property type="term" value="P:receptor-mediated endocytosis"/>
    <property type="evidence" value="ECO:0007669"/>
    <property type="project" value="TreeGrafter"/>
</dbReference>
<dbReference type="GO" id="GO:0032051">
    <property type="term" value="F:clathrin light chain binding"/>
    <property type="evidence" value="ECO:0007669"/>
    <property type="project" value="TreeGrafter"/>
</dbReference>
<keyword evidence="6" id="KW-0168">Coated pit</keyword>
<dbReference type="SUPFAM" id="SSF48371">
    <property type="entry name" value="ARM repeat"/>
    <property type="match status" value="5"/>
</dbReference>
<comment type="subcellular location">
    <subcellularLocation>
        <location evidence="1">Cytoplasmic vesicle membrane</location>
        <topology evidence="1">Peripheral membrane protein</topology>
        <orientation evidence="1">Cytoplasmic side</orientation>
    </subcellularLocation>
    <subcellularLocation>
        <location evidence="2">Membrane</location>
        <location evidence="2">Coated pit</location>
        <topology evidence="2">Peripheral membrane protein</topology>
        <orientation evidence="2">Cytoplasmic side</orientation>
    </subcellularLocation>
</comment>
<name>A0A8H7CZX9_9AGAR</name>
<keyword evidence="5" id="KW-0472">Membrane</keyword>
<dbReference type="Pfam" id="PF00637">
    <property type="entry name" value="Clathrin"/>
    <property type="match status" value="6"/>
</dbReference>
<evidence type="ECO:0000259" key="10">
    <source>
        <dbReference type="Pfam" id="PF12110"/>
    </source>
</evidence>
<dbReference type="GO" id="GO:0030659">
    <property type="term" value="C:cytoplasmic vesicle membrane"/>
    <property type="evidence" value="ECO:0007669"/>
    <property type="project" value="UniProtKB-SubCell"/>
</dbReference>
<dbReference type="Proteomes" id="UP000620124">
    <property type="component" value="Unassembled WGS sequence"/>
</dbReference>
<comment type="similarity">
    <text evidence="3">Belongs to the clathrin heavy chain family.</text>
</comment>
<dbReference type="InterPro" id="IPR021967">
    <property type="entry name" value="Nup98_C"/>
</dbReference>
<evidence type="ECO:0000256" key="5">
    <source>
        <dbReference type="ARBA" id="ARBA00023136"/>
    </source>
</evidence>
<accession>A0A8H7CZX9</accession>
<evidence type="ECO:0000256" key="7">
    <source>
        <dbReference type="ARBA" id="ARBA00023329"/>
    </source>
</evidence>
<feature type="region of interest" description="Disordered" evidence="9">
    <location>
        <begin position="1212"/>
        <end position="1237"/>
    </location>
</feature>
<dbReference type="Gene3D" id="1.25.40.690">
    <property type="match status" value="1"/>
</dbReference>
<dbReference type="OrthoDB" id="2113814at2759"/>
<dbReference type="PANTHER" id="PTHR10292:SF1">
    <property type="entry name" value="CLATHRIN HEAVY CHAIN"/>
    <property type="match status" value="1"/>
</dbReference>
<evidence type="ECO:0000256" key="1">
    <source>
        <dbReference type="ARBA" id="ARBA00004180"/>
    </source>
</evidence>
<feature type="repeat" description="CHCR" evidence="8">
    <location>
        <begin position="829"/>
        <end position="972"/>
    </location>
</feature>
<feature type="region of interest" description="Disordered" evidence="9">
    <location>
        <begin position="1660"/>
        <end position="1687"/>
    </location>
</feature>
<dbReference type="InterPro" id="IPR055358">
    <property type="entry name" value="CHCR"/>
</dbReference>
<dbReference type="GO" id="GO:0005905">
    <property type="term" value="C:clathrin-coated pit"/>
    <property type="evidence" value="ECO:0007669"/>
    <property type="project" value="UniProtKB-KW"/>
</dbReference>
<feature type="compositionally biased region" description="Basic and acidic residues" evidence="9">
    <location>
        <begin position="1224"/>
        <end position="1237"/>
    </location>
</feature>
<dbReference type="Gene3D" id="1.25.40.730">
    <property type="match status" value="1"/>
</dbReference>
<evidence type="ECO:0000256" key="6">
    <source>
        <dbReference type="ARBA" id="ARBA00023176"/>
    </source>
</evidence>
<evidence type="ECO:0000256" key="4">
    <source>
        <dbReference type="ARBA" id="ARBA00022737"/>
    </source>
</evidence>
<keyword evidence="4" id="KW-0677">Repeat</keyword>
<protein>
    <submittedName>
        <fullName evidence="11">Clathrin heavy chain</fullName>
    </submittedName>
</protein>
<feature type="repeat" description="CHCR" evidence="8">
    <location>
        <begin position="385"/>
        <end position="530"/>
    </location>
</feature>
<evidence type="ECO:0000256" key="2">
    <source>
        <dbReference type="ARBA" id="ARBA00004277"/>
    </source>
</evidence>
<dbReference type="InterPro" id="IPR016024">
    <property type="entry name" value="ARM-type_fold"/>
</dbReference>
<organism evidence="11 12">
    <name type="scientific">Mycena venus</name>
    <dbReference type="NCBI Taxonomy" id="2733690"/>
    <lineage>
        <taxon>Eukaryota</taxon>
        <taxon>Fungi</taxon>
        <taxon>Dikarya</taxon>
        <taxon>Basidiomycota</taxon>
        <taxon>Agaricomycotina</taxon>
        <taxon>Agaricomycetes</taxon>
        <taxon>Agaricomycetidae</taxon>
        <taxon>Agaricales</taxon>
        <taxon>Marasmiineae</taxon>
        <taxon>Mycenaceae</taxon>
        <taxon>Mycena</taxon>
    </lineage>
</organism>
<dbReference type="GO" id="GO:0071439">
    <property type="term" value="C:clathrin complex"/>
    <property type="evidence" value="ECO:0007669"/>
    <property type="project" value="TreeGrafter"/>
</dbReference>
<dbReference type="InterPro" id="IPR000547">
    <property type="entry name" value="Clathrin_H-chain/VPS_repeat"/>
</dbReference>
<dbReference type="EMBL" id="JACAZI010000007">
    <property type="protein sequence ID" value="KAF7356814.1"/>
    <property type="molecule type" value="Genomic_DNA"/>
</dbReference>
<evidence type="ECO:0000313" key="11">
    <source>
        <dbReference type="EMBL" id="KAF7356814.1"/>
    </source>
</evidence>
<feature type="compositionally biased region" description="Acidic residues" evidence="9">
    <location>
        <begin position="1111"/>
        <end position="1124"/>
    </location>
</feature>